<name>A0A8K0ESW2_BRALA</name>
<dbReference type="AlphaFoldDB" id="A0A8K0ESW2"/>
<gene>
    <name evidence="2" type="primary">Hypp3067</name>
    <name evidence="2" type="ORF">BLAG_LOCUS19032</name>
</gene>
<evidence type="ECO:0000313" key="2">
    <source>
        <dbReference type="EMBL" id="CAH1264809.1"/>
    </source>
</evidence>
<feature type="signal peptide" evidence="1">
    <location>
        <begin position="1"/>
        <end position="20"/>
    </location>
</feature>
<evidence type="ECO:0000256" key="1">
    <source>
        <dbReference type="SAM" id="SignalP"/>
    </source>
</evidence>
<keyword evidence="3" id="KW-1185">Reference proteome</keyword>
<keyword evidence="1" id="KW-0732">Signal</keyword>
<accession>A0A8K0ESW2</accession>
<organism evidence="2 3">
    <name type="scientific">Branchiostoma lanceolatum</name>
    <name type="common">Common lancelet</name>
    <name type="synonym">Amphioxus lanceolatum</name>
    <dbReference type="NCBI Taxonomy" id="7740"/>
    <lineage>
        <taxon>Eukaryota</taxon>
        <taxon>Metazoa</taxon>
        <taxon>Chordata</taxon>
        <taxon>Cephalochordata</taxon>
        <taxon>Leptocardii</taxon>
        <taxon>Amphioxiformes</taxon>
        <taxon>Branchiostomatidae</taxon>
        <taxon>Branchiostoma</taxon>
    </lineage>
</organism>
<dbReference type="Proteomes" id="UP000838412">
    <property type="component" value="Chromosome 5"/>
</dbReference>
<evidence type="ECO:0000313" key="3">
    <source>
        <dbReference type="Proteomes" id="UP000838412"/>
    </source>
</evidence>
<dbReference type="EMBL" id="OV696690">
    <property type="protein sequence ID" value="CAH1264809.1"/>
    <property type="molecule type" value="Genomic_DNA"/>
</dbReference>
<sequence length="74" mass="8238">MVTKVVIVVVLAALWSPSQADLSTAPITTDWIPKVSRKMTTFAESQTGALQLVKEYDDNLSFTQIQVMATFKYL</sequence>
<feature type="chain" id="PRO_5035423507" evidence="1">
    <location>
        <begin position="21"/>
        <end position="74"/>
    </location>
</feature>
<proteinExistence type="predicted"/>
<reference evidence="2" key="1">
    <citation type="submission" date="2022-01" db="EMBL/GenBank/DDBJ databases">
        <authorList>
            <person name="Braso-Vives M."/>
        </authorList>
    </citation>
    <scope>NUCLEOTIDE SEQUENCE</scope>
</reference>
<protein>
    <submittedName>
        <fullName evidence="2">Hypp3067 protein</fullName>
    </submittedName>
</protein>